<dbReference type="Proteomes" id="UP000694845">
    <property type="component" value="Unplaced"/>
</dbReference>
<dbReference type="OrthoDB" id="7130006at2759"/>
<dbReference type="SUPFAM" id="SSF53474">
    <property type="entry name" value="alpha/beta-Hydrolases"/>
    <property type="match status" value="2"/>
</dbReference>
<organism evidence="6 7">
    <name type="scientific">Acanthaster planci</name>
    <name type="common">Crown-of-thorns starfish</name>
    <dbReference type="NCBI Taxonomy" id="133434"/>
    <lineage>
        <taxon>Eukaryota</taxon>
        <taxon>Metazoa</taxon>
        <taxon>Echinodermata</taxon>
        <taxon>Eleutherozoa</taxon>
        <taxon>Asterozoa</taxon>
        <taxon>Asteroidea</taxon>
        <taxon>Valvatacea</taxon>
        <taxon>Valvatida</taxon>
        <taxon>Acanthasteridae</taxon>
        <taxon>Acanthaster</taxon>
    </lineage>
</organism>
<sequence>MVWKLAVTVLLLGLGIAYMSGLFRSPPDPPEVGDGWWGRGDKPKKEEDTSVKRFNIRFPDADLADLKERLRRTRWFESVEGTKFHFGIKPEYMKKIVDYWLNKYDWRKKEQELNQYQSYKTKIEGIDIHFVRAVPRLKVGQKAKPILMVHGWPSSFYEFYKIIPMLIDPTRHGGTEDDIFEVIVPSLPGYGFSEAAHKQGMGRFQSTARWRKKEQELNQYQSYKTKIEGIDIHFVRAVPRLNVGQKAKPILMVHGWPSSFYEFYKIIPMLIDPTRHGGTEDDIFEVIVPSLPGYGFSEAAHKQGFDSYYVQGGDWGAKVTDQMAGMFPNHVRGIHVNMILVQPPVSQIILGSLFPSLVLENKGYARSLPSWESLKFWLMETGYLHIQATKPDTVGHALTDSPVGLAAYIIEKFSSWTNYDWLDLDDGGLDAYWSKDDLLTNVMIYWVSECITSSMRLYKENLPVSRSLSNFLNTVPAGLADLPNDLSRAQKNWATQHYTDIVSYTTYSTGGHFAAFEVPDQLAKDLRQFVQKVEQRLLNNLT</sequence>
<keyword evidence="3" id="KW-0378">Hydrolase</keyword>
<name>A0A8B7Y856_ACAPL</name>
<dbReference type="GO" id="GO:0097176">
    <property type="term" value="P:epoxide metabolic process"/>
    <property type="evidence" value="ECO:0007669"/>
    <property type="project" value="TreeGrafter"/>
</dbReference>
<feature type="domain" description="Epoxide hydrolase N-terminal" evidence="5">
    <location>
        <begin position="190"/>
        <end position="263"/>
    </location>
</feature>
<evidence type="ECO:0000256" key="2">
    <source>
        <dbReference type="ARBA" id="ARBA00022797"/>
    </source>
</evidence>
<keyword evidence="2" id="KW-0058">Aromatic hydrocarbons catabolism</keyword>
<dbReference type="InterPro" id="IPR000639">
    <property type="entry name" value="Epox_hydrolase-like"/>
</dbReference>
<dbReference type="KEGG" id="aplc:110978231"/>
<evidence type="ECO:0000256" key="4">
    <source>
        <dbReference type="SAM" id="SignalP"/>
    </source>
</evidence>
<dbReference type="RefSeq" id="XP_022088742.1">
    <property type="nucleotide sequence ID" value="XM_022233050.1"/>
</dbReference>
<comment type="similarity">
    <text evidence="1">Belongs to the peptidase S33 family.</text>
</comment>
<dbReference type="InterPro" id="IPR029058">
    <property type="entry name" value="AB_hydrolase_fold"/>
</dbReference>
<feature type="signal peptide" evidence="4">
    <location>
        <begin position="1"/>
        <end position="21"/>
    </location>
</feature>
<dbReference type="PANTHER" id="PTHR21661:SF35">
    <property type="entry name" value="EPOXIDE HYDROLASE"/>
    <property type="match status" value="1"/>
</dbReference>
<gene>
    <name evidence="7" type="primary">LOC110978231</name>
</gene>
<feature type="chain" id="PRO_5034810647" evidence="4">
    <location>
        <begin position="22"/>
        <end position="542"/>
    </location>
</feature>
<dbReference type="GO" id="GO:0004301">
    <property type="term" value="F:epoxide hydrolase activity"/>
    <property type="evidence" value="ECO:0007669"/>
    <property type="project" value="TreeGrafter"/>
</dbReference>
<reference evidence="7" key="1">
    <citation type="submission" date="2025-08" db="UniProtKB">
        <authorList>
            <consortium name="RefSeq"/>
        </authorList>
    </citation>
    <scope>IDENTIFICATION</scope>
</reference>
<evidence type="ECO:0000313" key="7">
    <source>
        <dbReference type="RefSeq" id="XP_022088742.1"/>
    </source>
</evidence>
<dbReference type="InterPro" id="IPR010497">
    <property type="entry name" value="Epoxide_hydro_N"/>
</dbReference>
<dbReference type="GeneID" id="110978231"/>
<dbReference type="Gene3D" id="3.40.50.1820">
    <property type="entry name" value="alpha/beta hydrolase"/>
    <property type="match status" value="2"/>
</dbReference>
<proteinExistence type="inferred from homology"/>
<accession>A0A8B7Y856</accession>
<dbReference type="PANTHER" id="PTHR21661">
    <property type="entry name" value="EPOXIDE HYDROLASE 1-RELATED"/>
    <property type="match status" value="1"/>
</dbReference>
<keyword evidence="4" id="KW-0732">Signal</keyword>
<protein>
    <submittedName>
        <fullName evidence="7">Epoxide hydrolase 1-like</fullName>
    </submittedName>
</protein>
<dbReference type="Pfam" id="PF06441">
    <property type="entry name" value="EHN"/>
    <property type="match status" value="2"/>
</dbReference>
<evidence type="ECO:0000256" key="3">
    <source>
        <dbReference type="ARBA" id="ARBA00022801"/>
    </source>
</evidence>
<dbReference type="AlphaFoldDB" id="A0A8B7Y856"/>
<evidence type="ECO:0000259" key="5">
    <source>
        <dbReference type="Pfam" id="PF06441"/>
    </source>
</evidence>
<feature type="domain" description="Epoxide hydrolase N-terminal" evidence="5">
    <location>
        <begin position="52"/>
        <end position="159"/>
    </location>
</feature>
<keyword evidence="6" id="KW-1185">Reference proteome</keyword>
<dbReference type="PRINTS" id="PR00412">
    <property type="entry name" value="EPOXHYDRLASE"/>
</dbReference>
<dbReference type="OMA" id="MEMPSML"/>
<evidence type="ECO:0000256" key="1">
    <source>
        <dbReference type="ARBA" id="ARBA00010088"/>
    </source>
</evidence>
<evidence type="ECO:0000313" key="6">
    <source>
        <dbReference type="Proteomes" id="UP000694845"/>
    </source>
</evidence>